<accession>A0AAQ4CUF9</accession>
<name>A0AAQ4CUF9_9CREN</name>
<evidence type="ECO:0000256" key="4">
    <source>
        <dbReference type="ARBA" id="ARBA00022801"/>
    </source>
</evidence>
<dbReference type="GO" id="GO:0033958">
    <property type="term" value="F:DNA-deoxyinosine glycosylase activity"/>
    <property type="evidence" value="ECO:0007669"/>
    <property type="project" value="InterPro"/>
</dbReference>
<proteinExistence type="inferred from homology"/>
<evidence type="ECO:0000256" key="8">
    <source>
        <dbReference type="ARBA" id="ARBA00023779"/>
    </source>
</evidence>
<organism evidence="11 12">
    <name type="scientific">Saccharolobus caldissimus</name>
    <dbReference type="NCBI Taxonomy" id="1702097"/>
    <lineage>
        <taxon>Archaea</taxon>
        <taxon>Thermoproteota</taxon>
        <taxon>Thermoprotei</taxon>
        <taxon>Sulfolobales</taxon>
        <taxon>Sulfolobaceae</taxon>
        <taxon>Saccharolobus</taxon>
    </lineage>
</organism>
<dbReference type="InterPro" id="IPR036895">
    <property type="entry name" value="Uracil-DNA_glycosylase-like_sf"/>
</dbReference>
<dbReference type="InterPro" id="IPR044147">
    <property type="entry name" value="UdgB-like"/>
</dbReference>
<keyword evidence="12" id="KW-1185">Reference proteome</keyword>
<gene>
    <name evidence="11" type="ORF">SACC_24570</name>
</gene>
<evidence type="ECO:0000313" key="12">
    <source>
        <dbReference type="Proteomes" id="UP001319921"/>
    </source>
</evidence>
<evidence type="ECO:0000256" key="3">
    <source>
        <dbReference type="ARBA" id="ARBA00022763"/>
    </source>
</evidence>
<dbReference type="CDD" id="cd10031">
    <property type="entry name" value="UDG-F5_TTUDGB_like"/>
    <property type="match status" value="1"/>
</dbReference>
<feature type="domain" description="Uracil-DNA glycosylase-like" evidence="10">
    <location>
        <begin position="69"/>
        <end position="244"/>
    </location>
</feature>
<keyword evidence="1" id="KW-0004">4Fe-4S</keyword>
<dbReference type="InterPro" id="IPR051536">
    <property type="entry name" value="UDG_Type-4/5"/>
</dbReference>
<dbReference type="Pfam" id="PF03167">
    <property type="entry name" value="UDG"/>
    <property type="match status" value="1"/>
</dbReference>
<dbReference type="PANTHER" id="PTHR33693:SF3">
    <property type="entry name" value="TYPE-5 URACIL-DNA GLYCOSYLASE"/>
    <property type="match status" value="1"/>
</dbReference>
<dbReference type="Proteomes" id="UP001319921">
    <property type="component" value="Chromosome"/>
</dbReference>
<dbReference type="EMBL" id="AP025226">
    <property type="protein sequence ID" value="BDB99440.1"/>
    <property type="molecule type" value="Genomic_DNA"/>
</dbReference>
<dbReference type="KEGG" id="scas:SACC_24570"/>
<dbReference type="AlphaFoldDB" id="A0AAQ4CUF9"/>
<evidence type="ECO:0000256" key="9">
    <source>
        <dbReference type="ARBA" id="ARBA00023887"/>
    </source>
</evidence>
<comment type="similarity">
    <text evidence="8">Belongs to the uracil-DNA glycosylase (UDG) superfamily. Type 5 (UDGb) family.</text>
</comment>
<keyword evidence="6" id="KW-0411">Iron-sulfur</keyword>
<evidence type="ECO:0000256" key="7">
    <source>
        <dbReference type="ARBA" id="ARBA00023204"/>
    </source>
</evidence>
<keyword evidence="4" id="KW-0378">Hydrolase</keyword>
<keyword evidence="7" id="KW-0234">DNA repair</keyword>
<evidence type="ECO:0000256" key="5">
    <source>
        <dbReference type="ARBA" id="ARBA00023004"/>
    </source>
</evidence>
<keyword evidence="5" id="KW-0408">Iron</keyword>
<dbReference type="GO" id="GO:0051539">
    <property type="term" value="F:4 iron, 4 sulfur cluster binding"/>
    <property type="evidence" value="ECO:0007669"/>
    <property type="project" value="UniProtKB-KW"/>
</dbReference>
<protein>
    <recommendedName>
        <fullName evidence="9">Type-5 uracil-DNA glycosylase</fullName>
    </recommendedName>
</protein>
<dbReference type="SUPFAM" id="SSF52141">
    <property type="entry name" value="Uracil-DNA glycosylase-like"/>
    <property type="match status" value="1"/>
</dbReference>
<evidence type="ECO:0000256" key="6">
    <source>
        <dbReference type="ARBA" id="ARBA00023014"/>
    </source>
</evidence>
<dbReference type="GO" id="GO:0046872">
    <property type="term" value="F:metal ion binding"/>
    <property type="evidence" value="ECO:0007669"/>
    <property type="project" value="UniProtKB-KW"/>
</dbReference>
<dbReference type="SMART" id="SM00987">
    <property type="entry name" value="UreE_C"/>
    <property type="match status" value="1"/>
</dbReference>
<keyword evidence="3" id="KW-0227">DNA damage</keyword>
<keyword evidence="2" id="KW-0479">Metal-binding</keyword>
<dbReference type="SMART" id="SM00986">
    <property type="entry name" value="UDG"/>
    <property type="match status" value="1"/>
</dbReference>
<reference evidence="11 12" key="1">
    <citation type="journal article" date="2022" name="Microbiol. Resour. Announc.">
        <title>Complete Genome Sequence of the Hyperthermophilic and Acidophilic Archaeon Saccharolobus caldissimus Strain HS-3T.</title>
        <authorList>
            <person name="Sakai H.D."/>
            <person name="Kurosawa N."/>
        </authorList>
    </citation>
    <scope>NUCLEOTIDE SEQUENCE [LARGE SCALE GENOMIC DNA]</scope>
    <source>
        <strain evidence="11 12">JCM32116</strain>
    </source>
</reference>
<evidence type="ECO:0000256" key="2">
    <source>
        <dbReference type="ARBA" id="ARBA00022723"/>
    </source>
</evidence>
<sequence>MKNIPYIYFNFNKLIVFTYSEPLKLKIKIPLNLLNIMDFISRLISCQKCPRLVNYRNSFPENYWRKPVPPNGKFNAKIVIVGLAPAGHGGNRTGRMFTGDESANNLTKALYEVRLANQPFSESKDDGLELYDVYITSAVKCAPPENKPTASEINNCLSFLEEEIKMLKNAKVYIALGKIAWDSLLKAFKNLGYKIPSTVKFSHGNLVKIEKQDLSIIWLIGSYHPSPRNMKTGKLTMEMLIEILKMAKSLAK</sequence>
<evidence type="ECO:0000259" key="10">
    <source>
        <dbReference type="SMART" id="SM00986"/>
    </source>
</evidence>
<evidence type="ECO:0000256" key="1">
    <source>
        <dbReference type="ARBA" id="ARBA00022485"/>
    </source>
</evidence>
<dbReference type="PANTHER" id="PTHR33693">
    <property type="entry name" value="TYPE-5 URACIL-DNA GLYCOSYLASE"/>
    <property type="match status" value="1"/>
</dbReference>
<dbReference type="InterPro" id="IPR005122">
    <property type="entry name" value="Uracil-DNA_glycosylase-like"/>
</dbReference>
<dbReference type="Gene3D" id="3.40.470.10">
    <property type="entry name" value="Uracil-DNA glycosylase-like domain"/>
    <property type="match status" value="1"/>
</dbReference>
<dbReference type="GO" id="GO:0006284">
    <property type="term" value="P:base-excision repair"/>
    <property type="evidence" value="ECO:0007669"/>
    <property type="project" value="InterPro"/>
</dbReference>
<evidence type="ECO:0000313" key="11">
    <source>
        <dbReference type="EMBL" id="BDB99440.1"/>
    </source>
</evidence>
<dbReference type="GO" id="GO:0004844">
    <property type="term" value="F:uracil DNA N-glycosylase activity"/>
    <property type="evidence" value="ECO:0007669"/>
    <property type="project" value="InterPro"/>
</dbReference>